<dbReference type="NCBIfam" id="TIGR00369">
    <property type="entry name" value="unchar_dom_1"/>
    <property type="match status" value="1"/>
</dbReference>
<dbReference type="Gene3D" id="3.10.129.10">
    <property type="entry name" value="Hotdog Thioesterase"/>
    <property type="match status" value="1"/>
</dbReference>
<accession>A0A6N7W362</accession>
<evidence type="ECO:0000259" key="2">
    <source>
        <dbReference type="Pfam" id="PF03061"/>
    </source>
</evidence>
<dbReference type="PANTHER" id="PTHR42856">
    <property type="entry name" value="ACYL-COENZYME A THIOESTERASE PAAI"/>
    <property type="match status" value="1"/>
</dbReference>
<dbReference type="InterPro" id="IPR052723">
    <property type="entry name" value="Acyl-CoA_thioesterase_PaaI"/>
</dbReference>
<feature type="domain" description="Thioesterase" evidence="2">
    <location>
        <begin position="55"/>
        <end position="129"/>
    </location>
</feature>
<dbReference type="EMBL" id="VULN01000015">
    <property type="protein sequence ID" value="MSS82882.1"/>
    <property type="molecule type" value="Genomic_DNA"/>
</dbReference>
<dbReference type="CDD" id="cd03443">
    <property type="entry name" value="PaaI_thioesterase"/>
    <property type="match status" value="1"/>
</dbReference>
<evidence type="ECO:0000256" key="1">
    <source>
        <dbReference type="ARBA" id="ARBA00022801"/>
    </source>
</evidence>
<dbReference type="AlphaFoldDB" id="A0A6N7W362"/>
<reference evidence="3 4" key="1">
    <citation type="submission" date="2019-08" db="EMBL/GenBank/DDBJ databases">
        <title>In-depth cultivation of the pig gut microbiome towards novel bacterial diversity and tailored functional studies.</title>
        <authorList>
            <person name="Wylensek D."/>
            <person name="Hitch T.C.A."/>
            <person name="Clavel T."/>
        </authorList>
    </citation>
    <scope>NUCLEOTIDE SEQUENCE [LARGE SCALE GENOMIC DNA]</scope>
    <source>
        <strain evidence="3 4">WCA-389-WT-5B</strain>
    </source>
</reference>
<dbReference type="GO" id="GO:0016289">
    <property type="term" value="F:acyl-CoA hydrolase activity"/>
    <property type="evidence" value="ECO:0007669"/>
    <property type="project" value="TreeGrafter"/>
</dbReference>
<protein>
    <submittedName>
        <fullName evidence="3">PaaI family thioesterase</fullName>
    </submittedName>
</protein>
<comment type="caution">
    <text evidence="3">The sequence shown here is derived from an EMBL/GenBank/DDBJ whole genome shotgun (WGS) entry which is preliminary data.</text>
</comment>
<organism evidence="3 4">
    <name type="scientific">Acidaminococcus fermentans</name>
    <dbReference type="NCBI Taxonomy" id="905"/>
    <lineage>
        <taxon>Bacteria</taxon>
        <taxon>Bacillati</taxon>
        <taxon>Bacillota</taxon>
        <taxon>Negativicutes</taxon>
        <taxon>Acidaminococcales</taxon>
        <taxon>Acidaminococcaceae</taxon>
        <taxon>Acidaminococcus</taxon>
    </lineage>
</organism>
<sequence length="149" mass="16487">MEPVLTAKEIPNWMVKKFEENSFMKLADVKLEKVECGYCELSMDADPEHKHGNRYGVIHGGALFTLADTAMGAVGYSIGCKVVTLSSSINFISNSSAKEKVWARASLIHAGRSTLVTRVMIYDHTGKEMADVTGTMFVVGHFDEIPKKW</sequence>
<dbReference type="Proteomes" id="UP000441455">
    <property type="component" value="Unassembled WGS sequence"/>
</dbReference>
<gene>
    <name evidence="3" type="ORF">FX155_09785</name>
</gene>
<name>A0A6N7W362_ACIFE</name>
<dbReference type="InterPro" id="IPR029069">
    <property type="entry name" value="HotDog_dom_sf"/>
</dbReference>
<dbReference type="SUPFAM" id="SSF54637">
    <property type="entry name" value="Thioesterase/thiol ester dehydrase-isomerase"/>
    <property type="match status" value="1"/>
</dbReference>
<dbReference type="Pfam" id="PF03061">
    <property type="entry name" value="4HBT"/>
    <property type="match status" value="1"/>
</dbReference>
<dbReference type="InterPro" id="IPR006683">
    <property type="entry name" value="Thioestr_dom"/>
</dbReference>
<evidence type="ECO:0000313" key="3">
    <source>
        <dbReference type="EMBL" id="MSS82882.1"/>
    </source>
</evidence>
<dbReference type="InterPro" id="IPR003736">
    <property type="entry name" value="PAAI_dom"/>
</dbReference>
<evidence type="ECO:0000313" key="4">
    <source>
        <dbReference type="Proteomes" id="UP000441455"/>
    </source>
</evidence>
<dbReference type="PANTHER" id="PTHR42856:SF1">
    <property type="entry name" value="ACYL-COENZYME A THIOESTERASE PAAI"/>
    <property type="match status" value="1"/>
</dbReference>
<proteinExistence type="predicted"/>
<keyword evidence="1" id="KW-0378">Hydrolase</keyword>